<evidence type="ECO:0000259" key="4">
    <source>
        <dbReference type="Pfam" id="PF20434"/>
    </source>
</evidence>
<dbReference type="PANTHER" id="PTHR48081:SF30">
    <property type="entry name" value="ACETYL-HYDROLASE LIPR-RELATED"/>
    <property type="match status" value="1"/>
</dbReference>
<gene>
    <name evidence="5" type="ORF">SAMN04487992_102103</name>
</gene>
<evidence type="ECO:0000313" key="5">
    <source>
        <dbReference type="EMBL" id="SDE58908.1"/>
    </source>
</evidence>
<keyword evidence="2" id="KW-0378">Hydrolase</keyword>
<dbReference type="EMBL" id="FNBD01000002">
    <property type="protein sequence ID" value="SDE58908.1"/>
    <property type="molecule type" value="Genomic_DNA"/>
</dbReference>
<dbReference type="InterPro" id="IPR029058">
    <property type="entry name" value="AB_hydrolase_fold"/>
</dbReference>
<name>A0A1G7E588_9FLAO</name>
<dbReference type="InterPro" id="IPR049492">
    <property type="entry name" value="BD-FAE-like_dom"/>
</dbReference>
<comment type="similarity">
    <text evidence="1">Belongs to the 'GDXG' lipolytic enzyme family.</text>
</comment>
<reference evidence="6" key="1">
    <citation type="submission" date="2016-10" db="EMBL/GenBank/DDBJ databases">
        <authorList>
            <person name="Varghese N."/>
            <person name="Submissions S."/>
        </authorList>
    </citation>
    <scope>NUCLEOTIDE SEQUENCE [LARGE SCALE GENOMIC DNA]</scope>
    <source>
        <strain evidence="6">DSM 24729</strain>
    </source>
</reference>
<dbReference type="GO" id="GO:0004806">
    <property type="term" value="F:triacylglycerol lipase activity"/>
    <property type="evidence" value="ECO:0007669"/>
    <property type="project" value="TreeGrafter"/>
</dbReference>
<feature type="domain" description="Dienelactone hydrolase" evidence="3">
    <location>
        <begin position="200"/>
        <end position="262"/>
    </location>
</feature>
<evidence type="ECO:0000313" key="6">
    <source>
        <dbReference type="Proteomes" id="UP000182114"/>
    </source>
</evidence>
<dbReference type="PANTHER" id="PTHR48081">
    <property type="entry name" value="AB HYDROLASE SUPERFAMILY PROTEIN C4A8.06C"/>
    <property type="match status" value="1"/>
</dbReference>
<keyword evidence="6" id="KW-1185">Reference proteome</keyword>
<dbReference type="RefSeq" id="WP_025614161.1">
    <property type="nucleotide sequence ID" value="NZ_FNBD01000002.1"/>
</dbReference>
<dbReference type="Pfam" id="PF20434">
    <property type="entry name" value="BD-FAE"/>
    <property type="match status" value="1"/>
</dbReference>
<evidence type="ECO:0000259" key="3">
    <source>
        <dbReference type="Pfam" id="PF01738"/>
    </source>
</evidence>
<accession>A0A1G7E588</accession>
<evidence type="ECO:0000256" key="2">
    <source>
        <dbReference type="ARBA" id="ARBA00022801"/>
    </source>
</evidence>
<feature type="domain" description="BD-FAE-like" evidence="4">
    <location>
        <begin position="57"/>
        <end position="171"/>
    </location>
</feature>
<organism evidence="5 6">
    <name type="scientific">Cellulophaga baltica</name>
    <dbReference type="NCBI Taxonomy" id="76594"/>
    <lineage>
        <taxon>Bacteria</taxon>
        <taxon>Pseudomonadati</taxon>
        <taxon>Bacteroidota</taxon>
        <taxon>Flavobacteriia</taxon>
        <taxon>Flavobacteriales</taxon>
        <taxon>Flavobacteriaceae</taxon>
        <taxon>Cellulophaga</taxon>
    </lineage>
</organism>
<dbReference type="SUPFAM" id="SSF53474">
    <property type="entry name" value="alpha/beta-Hydrolases"/>
    <property type="match status" value="1"/>
</dbReference>
<proteinExistence type="inferred from homology"/>
<evidence type="ECO:0000256" key="1">
    <source>
        <dbReference type="ARBA" id="ARBA00010515"/>
    </source>
</evidence>
<sequence>MKVLINIVVIFSFLGFLSEVQGQDKYEAREILPDSLVYKIIEGDTLKLTLFYPENVHQKKKFPAIVFYFGGGWNGGTTTQFEDQAKYFAARGMVAVLVDYRVQSRHKTTPFDAVCDAKSAIRYLRSNAKKLHIKPKKIVASGGSAGGHLAAATAIIKGLEEPTEDISISSKANALVLYNPVIDNSKTGYGYDKVGDRYLEISPLHNIAKGAPPTLFLLGSKDPLIPVATAYEYQSKMQAIGSRCDVIIYEGQKHGFFNQWKENGPEYFRKTTLEVDVFLQSIKYLKGKATL</sequence>
<dbReference type="Gene3D" id="3.40.50.1820">
    <property type="entry name" value="alpha/beta hydrolase"/>
    <property type="match status" value="1"/>
</dbReference>
<dbReference type="Proteomes" id="UP000182114">
    <property type="component" value="Unassembled WGS sequence"/>
</dbReference>
<dbReference type="AlphaFoldDB" id="A0A1G7E588"/>
<protein>
    <submittedName>
        <fullName evidence="5">Acetyl esterase/lipase</fullName>
    </submittedName>
</protein>
<dbReference type="InterPro" id="IPR050300">
    <property type="entry name" value="GDXG_lipolytic_enzyme"/>
</dbReference>
<dbReference type="Pfam" id="PF01738">
    <property type="entry name" value="DLH"/>
    <property type="match status" value="1"/>
</dbReference>
<dbReference type="InterPro" id="IPR002925">
    <property type="entry name" value="Dienelactn_hydro"/>
</dbReference>